<organism evidence="2">
    <name type="scientific">Cacopsylla melanoneura</name>
    <dbReference type="NCBI Taxonomy" id="428564"/>
    <lineage>
        <taxon>Eukaryota</taxon>
        <taxon>Metazoa</taxon>
        <taxon>Ecdysozoa</taxon>
        <taxon>Arthropoda</taxon>
        <taxon>Hexapoda</taxon>
        <taxon>Insecta</taxon>
        <taxon>Pterygota</taxon>
        <taxon>Neoptera</taxon>
        <taxon>Paraneoptera</taxon>
        <taxon>Hemiptera</taxon>
        <taxon>Sternorrhyncha</taxon>
        <taxon>Psylloidea</taxon>
        <taxon>Psyllidae</taxon>
        <taxon>Psyllinae</taxon>
        <taxon>Cacopsylla</taxon>
    </lineage>
</organism>
<feature type="region of interest" description="Disordered" evidence="1">
    <location>
        <begin position="164"/>
        <end position="184"/>
    </location>
</feature>
<evidence type="ECO:0000256" key="1">
    <source>
        <dbReference type="SAM" id="MobiDB-lite"/>
    </source>
</evidence>
<sequence>MVKLQELQLHRSILESEIKKLNPSQRNHRQSLLKADITDKQQTAPTILKLANKPLVDILQANNRVDMKTNSKLTMAQAQKRNLHTLARKQQAGAQRITPTRKPTILEADMMHNQQAVPMMLKAVMVLQPQKPPVDMMQVNNPVVPKANSNLTMAQSQKRNLYTLARKQQQQQQHHHHHHHHRSH</sequence>
<dbReference type="EMBL" id="HBUF01252850">
    <property type="protein sequence ID" value="CAG6680619.1"/>
    <property type="molecule type" value="Transcribed_RNA"/>
</dbReference>
<dbReference type="EMBL" id="HBUF01252848">
    <property type="protein sequence ID" value="CAG6680617.1"/>
    <property type="molecule type" value="Transcribed_RNA"/>
</dbReference>
<dbReference type="EMBL" id="HBUF01252847">
    <property type="protein sequence ID" value="CAG6680616.1"/>
    <property type="molecule type" value="Transcribed_RNA"/>
</dbReference>
<feature type="compositionally biased region" description="Basic residues" evidence="1">
    <location>
        <begin position="173"/>
        <end position="184"/>
    </location>
</feature>
<protein>
    <submittedName>
        <fullName evidence="2">Uncharacterized protein</fullName>
    </submittedName>
</protein>
<evidence type="ECO:0000313" key="2">
    <source>
        <dbReference type="EMBL" id="CAG6680616.1"/>
    </source>
</evidence>
<proteinExistence type="predicted"/>
<reference evidence="2" key="1">
    <citation type="submission" date="2021-05" db="EMBL/GenBank/DDBJ databases">
        <authorList>
            <person name="Alioto T."/>
            <person name="Alioto T."/>
            <person name="Gomez Garrido J."/>
        </authorList>
    </citation>
    <scope>NUCLEOTIDE SEQUENCE</scope>
</reference>
<accession>A0A8D8T2B3</accession>
<dbReference type="AlphaFoldDB" id="A0A8D8T2B3"/>
<name>A0A8D8T2B3_9HEMI</name>